<name>A0A1I5L9M6_9HYPH</name>
<dbReference type="STRING" id="655353.SAMN04488056_11646"/>
<evidence type="ECO:0000256" key="1">
    <source>
        <dbReference type="ARBA" id="ARBA00006479"/>
    </source>
</evidence>
<comment type="similarity">
    <text evidence="1">Belongs to the ROK (NagC/XylR) family.</text>
</comment>
<organism evidence="2 3">
    <name type="scientific">Cohaesibacter marisflavi</name>
    <dbReference type="NCBI Taxonomy" id="655353"/>
    <lineage>
        <taxon>Bacteria</taxon>
        <taxon>Pseudomonadati</taxon>
        <taxon>Pseudomonadota</taxon>
        <taxon>Alphaproteobacteria</taxon>
        <taxon>Hyphomicrobiales</taxon>
        <taxon>Cohaesibacteraceae</taxon>
    </lineage>
</organism>
<dbReference type="InterPro" id="IPR000600">
    <property type="entry name" value="ROK"/>
</dbReference>
<dbReference type="PANTHER" id="PTHR18964:SF149">
    <property type="entry name" value="BIFUNCTIONAL UDP-N-ACETYLGLUCOSAMINE 2-EPIMERASE_N-ACETYLMANNOSAMINE KINASE"/>
    <property type="match status" value="1"/>
</dbReference>
<reference evidence="2 3" key="1">
    <citation type="submission" date="2016-10" db="EMBL/GenBank/DDBJ databases">
        <authorList>
            <person name="de Groot N.N."/>
        </authorList>
    </citation>
    <scope>NUCLEOTIDE SEQUENCE [LARGE SCALE GENOMIC DNA]</scope>
    <source>
        <strain evidence="2 3">CGMCC 1.9157</strain>
    </source>
</reference>
<dbReference type="GO" id="GO:0016301">
    <property type="term" value="F:kinase activity"/>
    <property type="evidence" value="ECO:0007669"/>
    <property type="project" value="UniProtKB-KW"/>
</dbReference>
<dbReference type="RefSeq" id="WP_090075228.1">
    <property type="nucleotide sequence ID" value="NZ_FOVR01000016.1"/>
</dbReference>
<dbReference type="PANTHER" id="PTHR18964">
    <property type="entry name" value="ROK (REPRESSOR, ORF, KINASE) FAMILY"/>
    <property type="match status" value="1"/>
</dbReference>
<dbReference type="Pfam" id="PF00480">
    <property type="entry name" value="ROK"/>
    <property type="match status" value="1"/>
</dbReference>
<dbReference type="Gene3D" id="3.30.420.40">
    <property type="match status" value="2"/>
</dbReference>
<dbReference type="InterPro" id="IPR043129">
    <property type="entry name" value="ATPase_NBD"/>
</dbReference>
<sequence>MIVCFDIGGSTIKGALVDDPQKISPEPRIPTPGTDFEAFVSALLSVIDRAKKPPQRVSISIAGFQNPKTGLGIVANIPCLHGRPIAADLEKALGLPVTIANDADCFAIAEAEFGAGAGHRVVFGVILGTGVGGGLVIDGQLINKNGGYAGEWGHGPVAATMAGSPPATLPRFACGCGLEGCIDATCGARGLEKIHRHIHGIDATSEEILKSWHDRAPAACRTIDIYLDILSAPLALIINTVGASVVPVGGGLSNEPKLITAIDRAVRSRMLVDPETPLVVPAQNKVEPGLIGAAILGMRQST</sequence>
<dbReference type="AlphaFoldDB" id="A0A1I5L9M6"/>
<dbReference type="EMBL" id="FOVR01000016">
    <property type="protein sequence ID" value="SFO93925.1"/>
    <property type="molecule type" value="Genomic_DNA"/>
</dbReference>
<dbReference type="Proteomes" id="UP000199236">
    <property type="component" value="Unassembled WGS sequence"/>
</dbReference>
<keyword evidence="2" id="KW-0808">Transferase</keyword>
<keyword evidence="3" id="KW-1185">Reference proteome</keyword>
<proteinExistence type="inferred from homology"/>
<evidence type="ECO:0000313" key="2">
    <source>
        <dbReference type="EMBL" id="SFO93925.1"/>
    </source>
</evidence>
<dbReference type="SUPFAM" id="SSF53067">
    <property type="entry name" value="Actin-like ATPase domain"/>
    <property type="match status" value="1"/>
</dbReference>
<dbReference type="CDD" id="cd24057">
    <property type="entry name" value="ASKHA_NBD_ROK_NAGK"/>
    <property type="match status" value="1"/>
</dbReference>
<evidence type="ECO:0000313" key="3">
    <source>
        <dbReference type="Proteomes" id="UP000199236"/>
    </source>
</evidence>
<gene>
    <name evidence="2" type="ORF">SAMN04488056_11646</name>
</gene>
<accession>A0A1I5L9M6</accession>
<protein>
    <submittedName>
        <fullName evidence="2">N-acetylglucosamine kinase</fullName>
    </submittedName>
</protein>
<dbReference type="OrthoDB" id="9810372at2"/>
<keyword evidence="2" id="KW-0418">Kinase</keyword>